<dbReference type="EnsemblBacteria" id="ABF42293">
    <property type="protein sequence ID" value="ABF42293"/>
    <property type="gene ID" value="Acid345_3292"/>
</dbReference>
<evidence type="ECO:0000256" key="2">
    <source>
        <dbReference type="ARBA" id="ARBA00012438"/>
    </source>
</evidence>
<feature type="region of interest" description="Disordered" evidence="3">
    <location>
        <begin position="364"/>
        <end position="388"/>
    </location>
</feature>
<keyword evidence="6" id="KW-0418">Kinase</keyword>
<dbReference type="SMART" id="SM00387">
    <property type="entry name" value="HATPase_c"/>
    <property type="match status" value="1"/>
</dbReference>
<dbReference type="PANTHER" id="PTHR34220:SF7">
    <property type="entry name" value="SENSOR HISTIDINE KINASE YPDA"/>
    <property type="match status" value="1"/>
</dbReference>
<proteinExistence type="predicted"/>
<dbReference type="HOGENOM" id="CLU_020473_1_1_0"/>
<sequence>MANSVKRILLRLGLIFGAWTAFALVAIVNVYLVRSKLGMTAEFWKTAAEIVLEYWVYAALTPPVLYVAHRFPFTSKNWPQTVVVHFACYMAFSWAAVGLDELLKVPIMLPKQFQGSTVWFRFLHTFYDSLWMYVPLIALSAAYEYYARFTERDKRAAQLEAQLTRAELEALRNQLHPHFLFNTLNSIASLMHEDVQGADDMIADLSYMLRAYLRDTNEQEISLRQELDLLETYLRIQKRRFEDQLSYTIDVAETLYNAAVPTLLLQPFVENAILHGIAPSCSPGHVTVSARQLGGHLMLTVFDDGVGFTPGEMEGIGVSNSRSRLKQLYGEDQKVELVSAPGQGTTVTVRLPFQFILPNAGSMVDEDPNLDRGRRTSGKTTNTVSTSA</sequence>
<dbReference type="SUPFAM" id="SSF55874">
    <property type="entry name" value="ATPase domain of HSP90 chaperone/DNA topoisomerase II/histidine kinase"/>
    <property type="match status" value="1"/>
</dbReference>
<dbReference type="Gene3D" id="3.30.565.10">
    <property type="entry name" value="Histidine kinase-like ATPase, C-terminal domain"/>
    <property type="match status" value="1"/>
</dbReference>
<dbReference type="KEGG" id="aba:Acid345_3292"/>
<dbReference type="Proteomes" id="UP000002432">
    <property type="component" value="Chromosome"/>
</dbReference>
<reference evidence="6 7" key="1">
    <citation type="journal article" date="2009" name="Appl. Environ. Microbiol.">
        <title>Three genomes from the phylum Acidobacteria provide insight into the lifestyles of these microorganisms in soils.</title>
        <authorList>
            <person name="Ward N.L."/>
            <person name="Challacombe J.F."/>
            <person name="Janssen P.H."/>
            <person name="Henrissat B."/>
            <person name="Coutinho P.M."/>
            <person name="Wu M."/>
            <person name="Xie G."/>
            <person name="Haft D.H."/>
            <person name="Sait M."/>
            <person name="Badger J."/>
            <person name="Barabote R.D."/>
            <person name="Bradley B."/>
            <person name="Brettin T.S."/>
            <person name="Brinkac L.M."/>
            <person name="Bruce D."/>
            <person name="Creasy T."/>
            <person name="Daugherty S.C."/>
            <person name="Davidsen T.M."/>
            <person name="DeBoy R.T."/>
            <person name="Detter J.C."/>
            <person name="Dodson R.J."/>
            <person name="Durkin A.S."/>
            <person name="Ganapathy A."/>
            <person name="Gwinn-Giglio M."/>
            <person name="Han C.S."/>
            <person name="Khouri H."/>
            <person name="Kiss H."/>
            <person name="Kothari S.P."/>
            <person name="Madupu R."/>
            <person name="Nelson K.E."/>
            <person name="Nelson W.C."/>
            <person name="Paulsen I."/>
            <person name="Penn K."/>
            <person name="Ren Q."/>
            <person name="Rosovitz M.J."/>
            <person name="Selengut J.D."/>
            <person name="Shrivastava S."/>
            <person name="Sullivan S.A."/>
            <person name="Tapia R."/>
            <person name="Thompson L.S."/>
            <person name="Watkins K.L."/>
            <person name="Yang Q."/>
            <person name="Yu C."/>
            <person name="Zafar N."/>
            <person name="Zhou L."/>
            <person name="Kuske C.R."/>
        </authorList>
    </citation>
    <scope>NUCLEOTIDE SEQUENCE [LARGE SCALE GENOMIC DNA]</scope>
    <source>
        <strain evidence="6 7">Ellin345</strain>
    </source>
</reference>
<dbReference type="eggNOG" id="COG2972">
    <property type="taxonomic scope" value="Bacteria"/>
</dbReference>
<dbReference type="InterPro" id="IPR050640">
    <property type="entry name" value="Bact_2-comp_sensor_kinase"/>
</dbReference>
<accession>Q1ILF7</accession>
<dbReference type="Pfam" id="PF02518">
    <property type="entry name" value="HATPase_c"/>
    <property type="match status" value="1"/>
</dbReference>
<gene>
    <name evidence="6" type="ordered locus">Acid345_3292</name>
</gene>
<dbReference type="EC" id="2.7.13.3" evidence="2"/>
<keyword evidence="6" id="KW-0808">Transferase</keyword>
<dbReference type="STRING" id="204669.Acid345_3292"/>
<evidence type="ECO:0000313" key="6">
    <source>
        <dbReference type="EMBL" id="ABF42293.1"/>
    </source>
</evidence>
<organism evidence="6 7">
    <name type="scientific">Koribacter versatilis (strain Ellin345)</name>
    <dbReference type="NCBI Taxonomy" id="204669"/>
    <lineage>
        <taxon>Bacteria</taxon>
        <taxon>Pseudomonadati</taxon>
        <taxon>Acidobacteriota</taxon>
        <taxon>Terriglobia</taxon>
        <taxon>Terriglobales</taxon>
        <taxon>Candidatus Korobacteraceae</taxon>
        <taxon>Candidatus Korobacter</taxon>
    </lineage>
</organism>
<evidence type="ECO:0000256" key="4">
    <source>
        <dbReference type="SAM" id="Phobius"/>
    </source>
</evidence>
<evidence type="ECO:0000256" key="3">
    <source>
        <dbReference type="SAM" id="MobiDB-lite"/>
    </source>
</evidence>
<dbReference type="InterPro" id="IPR010559">
    <property type="entry name" value="Sig_transdc_His_kin_internal"/>
</dbReference>
<comment type="catalytic activity">
    <reaction evidence="1">
        <text>ATP + protein L-histidine = ADP + protein N-phospho-L-histidine.</text>
        <dbReference type="EC" id="2.7.13.3"/>
    </reaction>
</comment>
<feature type="transmembrane region" description="Helical" evidence="4">
    <location>
        <begin position="81"/>
        <end position="99"/>
    </location>
</feature>
<keyword evidence="4" id="KW-0472">Membrane</keyword>
<dbReference type="AlphaFoldDB" id="Q1ILF7"/>
<dbReference type="GO" id="GO:0016020">
    <property type="term" value="C:membrane"/>
    <property type="evidence" value="ECO:0007669"/>
    <property type="project" value="InterPro"/>
</dbReference>
<dbReference type="InterPro" id="IPR003594">
    <property type="entry name" value="HATPase_dom"/>
</dbReference>
<dbReference type="EMBL" id="CP000360">
    <property type="protein sequence ID" value="ABF42293.1"/>
    <property type="molecule type" value="Genomic_DNA"/>
</dbReference>
<name>Q1ILF7_KORVE</name>
<feature type="transmembrane region" description="Helical" evidence="4">
    <location>
        <begin position="130"/>
        <end position="146"/>
    </location>
</feature>
<dbReference type="InterPro" id="IPR004358">
    <property type="entry name" value="Sig_transdc_His_kin-like_C"/>
</dbReference>
<dbReference type="PRINTS" id="PR00344">
    <property type="entry name" value="BCTRLSENSOR"/>
</dbReference>
<feature type="compositionally biased region" description="Polar residues" evidence="3">
    <location>
        <begin position="378"/>
        <end position="388"/>
    </location>
</feature>
<evidence type="ECO:0000313" key="7">
    <source>
        <dbReference type="Proteomes" id="UP000002432"/>
    </source>
</evidence>
<dbReference type="InterPro" id="IPR005467">
    <property type="entry name" value="His_kinase_dom"/>
</dbReference>
<dbReference type="PANTHER" id="PTHR34220">
    <property type="entry name" value="SENSOR HISTIDINE KINASE YPDA"/>
    <property type="match status" value="1"/>
</dbReference>
<feature type="domain" description="Histidine kinase" evidence="5">
    <location>
        <begin position="175"/>
        <end position="355"/>
    </location>
</feature>
<dbReference type="InterPro" id="IPR036890">
    <property type="entry name" value="HATPase_C_sf"/>
</dbReference>
<dbReference type="PROSITE" id="PS50109">
    <property type="entry name" value="HIS_KIN"/>
    <property type="match status" value="1"/>
</dbReference>
<dbReference type="Pfam" id="PF06580">
    <property type="entry name" value="His_kinase"/>
    <property type="match status" value="1"/>
</dbReference>
<feature type="transmembrane region" description="Helical" evidence="4">
    <location>
        <begin position="52"/>
        <end position="69"/>
    </location>
</feature>
<feature type="transmembrane region" description="Helical" evidence="4">
    <location>
        <begin position="12"/>
        <end position="32"/>
    </location>
</feature>
<keyword evidence="4" id="KW-1133">Transmembrane helix</keyword>
<keyword evidence="4" id="KW-0812">Transmembrane</keyword>
<evidence type="ECO:0000256" key="1">
    <source>
        <dbReference type="ARBA" id="ARBA00000085"/>
    </source>
</evidence>
<keyword evidence="7" id="KW-1185">Reference proteome</keyword>
<protein>
    <recommendedName>
        <fullName evidence="2">histidine kinase</fullName>
        <ecNumber evidence="2">2.7.13.3</ecNumber>
    </recommendedName>
</protein>
<dbReference type="GO" id="GO:0000155">
    <property type="term" value="F:phosphorelay sensor kinase activity"/>
    <property type="evidence" value="ECO:0007669"/>
    <property type="project" value="InterPro"/>
</dbReference>
<evidence type="ECO:0000259" key="5">
    <source>
        <dbReference type="PROSITE" id="PS50109"/>
    </source>
</evidence>